<dbReference type="GeneID" id="85364277"/>
<evidence type="ECO:0000256" key="3">
    <source>
        <dbReference type="SAM" id="Phobius"/>
    </source>
</evidence>
<evidence type="ECO:0000313" key="5">
    <source>
        <dbReference type="Proteomes" id="UP001175211"/>
    </source>
</evidence>
<evidence type="ECO:0000256" key="2">
    <source>
        <dbReference type="SAM" id="MobiDB-lite"/>
    </source>
</evidence>
<evidence type="ECO:0000313" key="4">
    <source>
        <dbReference type="EMBL" id="KAK0460209.1"/>
    </source>
</evidence>
<proteinExistence type="predicted"/>
<dbReference type="RefSeq" id="XP_060332335.1">
    <property type="nucleotide sequence ID" value="XM_060480729.1"/>
</dbReference>
<sequence>MNGVTNITGIAIPPIPDDIIEDPTIISTSIHNIESTATVTIANIRTTTTTLSPSVSLQASSDSSRRTSPAVIAGSVIGSLASVAVLVLVFVLWRRRERRNRANSNASDDIGLGTTSAPNPIITPALTSSTQAGSRQSFTSESSRRLSWSSRLAYEDEIERLQEENLSQRNQIRYLDEQLEFTYRASPPPPSYRSRRSEISDRFVSPQYWM</sequence>
<comment type="caution">
    <text evidence="4">The sequence shown here is derived from an EMBL/GenBank/DDBJ whole genome shotgun (WGS) entry which is preliminary data.</text>
</comment>
<keyword evidence="3" id="KW-0472">Membrane</keyword>
<feature type="coiled-coil region" evidence="1">
    <location>
        <begin position="151"/>
        <end position="178"/>
    </location>
</feature>
<keyword evidence="5" id="KW-1185">Reference proteome</keyword>
<name>A0AA39KHY8_ARMTA</name>
<dbReference type="EMBL" id="JAUEPS010000013">
    <property type="protein sequence ID" value="KAK0460209.1"/>
    <property type="molecule type" value="Genomic_DNA"/>
</dbReference>
<protein>
    <recommendedName>
        <fullName evidence="6">Mid2 domain-containing protein</fullName>
    </recommendedName>
</protein>
<gene>
    <name evidence="4" type="ORF">EV420DRAFT_1763124</name>
</gene>
<dbReference type="Proteomes" id="UP001175211">
    <property type="component" value="Unassembled WGS sequence"/>
</dbReference>
<keyword evidence="3" id="KW-0812">Transmembrane</keyword>
<reference evidence="4" key="1">
    <citation type="submission" date="2023-06" db="EMBL/GenBank/DDBJ databases">
        <authorList>
            <consortium name="Lawrence Berkeley National Laboratory"/>
            <person name="Ahrendt S."/>
            <person name="Sahu N."/>
            <person name="Indic B."/>
            <person name="Wong-Bajracharya J."/>
            <person name="Merenyi Z."/>
            <person name="Ke H.-M."/>
            <person name="Monk M."/>
            <person name="Kocsube S."/>
            <person name="Drula E."/>
            <person name="Lipzen A."/>
            <person name="Balint B."/>
            <person name="Henrissat B."/>
            <person name="Andreopoulos B."/>
            <person name="Martin F.M."/>
            <person name="Harder C.B."/>
            <person name="Rigling D."/>
            <person name="Ford K.L."/>
            <person name="Foster G.D."/>
            <person name="Pangilinan J."/>
            <person name="Papanicolaou A."/>
            <person name="Barry K."/>
            <person name="LaButti K."/>
            <person name="Viragh M."/>
            <person name="Koriabine M."/>
            <person name="Yan M."/>
            <person name="Riley R."/>
            <person name="Champramary S."/>
            <person name="Plett K.L."/>
            <person name="Tsai I.J."/>
            <person name="Slot J."/>
            <person name="Sipos G."/>
            <person name="Plett J."/>
            <person name="Nagy L.G."/>
            <person name="Grigoriev I.V."/>
        </authorList>
    </citation>
    <scope>NUCLEOTIDE SEQUENCE</scope>
    <source>
        <strain evidence="4">CCBAS 213</strain>
    </source>
</reference>
<organism evidence="4 5">
    <name type="scientific">Armillaria tabescens</name>
    <name type="common">Ringless honey mushroom</name>
    <name type="synonym">Agaricus tabescens</name>
    <dbReference type="NCBI Taxonomy" id="1929756"/>
    <lineage>
        <taxon>Eukaryota</taxon>
        <taxon>Fungi</taxon>
        <taxon>Dikarya</taxon>
        <taxon>Basidiomycota</taxon>
        <taxon>Agaricomycotina</taxon>
        <taxon>Agaricomycetes</taxon>
        <taxon>Agaricomycetidae</taxon>
        <taxon>Agaricales</taxon>
        <taxon>Marasmiineae</taxon>
        <taxon>Physalacriaceae</taxon>
        <taxon>Desarmillaria</taxon>
    </lineage>
</organism>
<dbReference type="AlphaFoldDB" id="A0AA39KHY8"/>
<evidence type="ECO:0000256" key="1">
    <source>
        <dbReference type="SAM" id="Coils"/>
    </source>
</evidence>
<keyword evidence="1" id="KW-0175">Coiled coil</keyword>
<evidence type="ECO:0008006" key="6">
    <source>
        <dbReference type="Google" id="ProtNLM"/>
    </source>
</evidence>
<keyword evidence="3" id="KW-1133">Transmembrane helix</keyword>
<accession>A0AA39KHY8</accession>
<feature type="region of interest" description="Disordered" evidence="2">
    <location>
        <begin position="102"/>
        <end position="140"/>
    </location>
</feature>
<feature type="compositionally biased region" description="Polar residues" evidence="2">
    <location>
        <begin position="125"/>
        <end position="136"/>
    </location>
</feature>
<feature type="transmembrane region" description="Helical" evidence="3">
    <location>
        <begin position="70"/>
        <end position="93"/>
    </location>
</feature>